<evidence type="ECO:0000259" key="5">
    <source>
        <dbReference type="PROSITE" id="PS50949"/>
    </source>
</evidence>
<dbReference type="InterPro" id="IPR036388">
    <property type="entry name" value="WH-like_DNA-bd_sf"/>
</dbReference>
<dbReference type="AlphaFoldDB" id="A0A7S9D4R4"/>
<dbReference type="KEGG" id="bcou:IC761_32375"/>
<feature type="region of interest" description="Disordered" evidence="4">
    <location>
        <begin position="271"/>
        <end position="291"/>
    </location>
</feature>
<dbReference type="InterPro" id="IPR000524">
    <property type="entry name" value="Tscrpt_reg_HTH_GntR"/>
</dbReference>
<dbReference type="PROSITE" id="PS50949">
    <property type="entry name" value="HTH_GNTR"/>
    <property type="match status" value="1"/>
</dbReference>
<dbReference type="SUPFAM" id="SSF48008">
    <property type="entry name" value="GntR ligand-binding domain-like"/>
    <property type="match status" value="1"/>
</dbReference>
<dbReference type="Proteomes" id="UP000594621">
    <property type="component" value="Chromosome"/>
</dbReference>
<dbReference type="EMBL" id="CP061379">
    <property type="protein sequence ID" value="QPF91107.1"/>
    <property type="molecule type" value="Genomic_DNA"/>
</dbReference>
<reference evidence="6 7" key="1">
    <citation type="submission" date="2020-09" db="EMBL/GenBank/DDBJ databases">
        <title>Complete genomes of bradyrhizobia occurring on native shrubby legumes in Australia.</title>
        <authorList>
            <person name="Lafay B."/>
        </authorList>
    </citation>
    <scope>NUCLEOTIDE SEQUENCE [LARGE SCALE GENOMIC DNA]</scope>
    <source>
        <strain evidence="6 7">BDV5040</strain>
    </source>
</reference>
<dbReference type="PRINTS" id="PR00035">
    <property type="entry name" value="HTHGNTR"/>
</dbReference>
<dbReference type="CDD" id="cd07377">
    <property type="entry name" value="WHTH_GntR"/>
    <property type="match status" value="1"/>
</dbReference>
<feature type="compositionally biased region" description="Basic and acidic residues" evidence="4">
    <location>
        <begin position="278"/>
        <end position="291"/>
    </location>
</feature>
<organism evidence="6 7">
    <name type="scientific">Bradyrhizobium commune</name>
    <dbReference type="NCBI Taxonomy" id="83627"/>
    <lineage>
        <taxon>Bacteria</taxon>
        <taxon>Pseudomonadati</taxon>
        <taxon>Pseudomonadota</taxon>
        <taxon>Alphaproteobacteria</taxon>
        <taxon>Hyphomicrobiales</taxon>
        <taxon>Nitrobacteraceae</taxon>
        <taxon>Bradyrhizobium</taxon>
    </lineage>
</organism>
<keyword evidence="3" id="KW-0804">Transcription</keyword>
<dbReference type="InterPro" id="IPR008920">
    <property type="entry name" value="TF_FadR/GntR_C"/>
</dbReference>
<sequence length="291" mass="32452">MSDIIILVKPPAIGLSFILEANSRVRTCNKSDIYPDVIPVADHNDNPQSSVLVAREVARLILTGVWREGTTLPREIELAARFNVSRASIREALSLLKAKGLIASKQKAGTHVRARFDWNMLDEELLNWTLSALPTQEFAKQIMEVRRIVEPEACALCAARGSDEDFARIERAYRGMDAAGMDRVAYAEPDLQFHRGILIATGNDFLIAFGATVAAALRMSFNLSSTNPGAPRKSLPYHRAVLDEIWARNAGGARQAMHRLMDLTEQNIVTAMSRQKKKDAEDENVRTRRTR</sequence>
<keyword evidence="1" id="KW-0805">Transcription regulation</keyword>
<keyword evidence="7" id="KW-1185">Reference proteome</keyword>
<dbReference type="GO" id="GO:0003677">
    <property type="term" value="F:DNA binding"/>
    <property type="evidence" value="ECO:0007669"/>
    <property type="project" value="UniProtKB-KW"/>
</dbReference>
<name>A0A7S9D4R4_9BRAD</name>
<dbReference type="GO" id="GO:0003700">
    <property type="term" value="F:DNA-binding transcription factor activity"/>
    <property type="evidence" value="ECO:0007669"/>
    <property type="project" value="InterPro"/>
</dbReference>
<dbReference type="Pfam" id="PF07729">
    <property type="entry name" value="FCD"/>
    <property type="match status" value="1"/>
</dbReference>
<evidence type="ECO:0000256" key="3">
    <source>
        <dbReference type="ARBA" id="ARBA00023163"/>
    </source>
</evidence>
<evidence type="ECO:0000313" key="7">
    <source>
        <dbReference type="Proteomes" id="UP000594621"/>
    </source>
</evidence>
<dbReference type="Gene3D" id="1.10.10.10">
    <property type="entry name" value="Winged helix-like DNA-binding domain superfamily/Winged helix DNA-binding domain"/>
    <property type="match status" value="1"/>
</dbReference>
<dbReference type="SMART" id="SM00345">
    <property type="entry name" value="HTH_GNTR"/>
    <property type="match status" value="1"/>
</dbReference>
<gene>
    <name evidence="6" type="ORF">IC761_32375</name>
</gene>
<feature type="domain" description="HTH gntR-type" evidence="5">
    <location>
        <begin position="47"/>
        <end position="115"/>
    </location>
</feature>
<keyword evidence="2" id="KW-0238">DNA-binding</keyword>
<proteinExistence type="predicted"/>
<evidence type="ECO:0000256" key="4">
    <source>
        <dbReference type="SAM" id="MobiDB-lite"/>
    </source>
</evidence>
<dbReference type="Gene3D" id="1.20.120.530">
    <property type="entry name" value="GntR ligand-binding domain-like"/>
    <property type="match status" value="1"/>
</dbReference>
<dbReference type="Pfam" id="PF00392">
    <property type="entry name" value="GntR"/>
    <property type="match status" value="1"/>
</dbReference>
<dbReference type="InterPro" id="IPR036390">
    <property type="entry name" value="WH_DNA-bd_sf"/>
</dbReference>
<evidence type="ECO:0000256" key="2">
    <source>
        <dbReference type="ARBA" id="ARBA00023125"/>
    </source>
</evidence>
<protein>
    <submittedName>
        <fullName evidence="6">FadR family transcriptional regulator</fullName>
    </submittedName>
</protein>
<evidence type="ECO:0000256" key="1">
    <source>
        <dbReference type="ARBA" id="ARBA00023015"/>
    </source>
</evidence>
<dbReference type="PANTHER" id="PTHR43537">
    <property type="entry name" value="TRANSCRIPTIONAL REGULATOR, GNTR FAMILY"/>
    <property type="match status" value="1"/>
</dbReference>
<dbReference type="InterPro" id="IPR011711">
    <property type="entry name" value="GntR_C"/>
</dbReference>
<dbReference type="SUPFAM" id="SSF46785">
    <property type="entry name" value="Winged helix' DNA-binding domain"/>
    <property type="match status" value="1"/>
</dbReference>
<accession>A0A7S9D4R4</accession>
<dbReference type="PANTHER" id="PTHR43537:SF44">
    <property type="entry name" value="GNTR FAMILY REGULATORY PROTEIN"/>
    <property type="match status" value="1"/>
</dbReference>
<evidence type="ECO:0000313" key="6">
    <source>
        <dbReference type="EMBL" id="QPF91107.1"/>
    </source>
</evidence>
<dbReference type="SMART" id="SM00895">
    <property type="entry name" value="FCD"/>
    <property type="match status" value="1"/>
</dbReference>